<dbReference type="GO" id="GO:0016747">
    <property type="term" value="F:acyltransferase activity, transferring groups other than amino-acyl groups"/>
    <property type="evidence" value="ECO:0007669"/>
    <property type="project" value="InterPro"/>
</dbReference>
<evidence type="ECO:0000313" key="4">
    <source>
        <dbReference type="EMBL" id="MBB4013197.1"/>
    </source>
</evidence>
<dbReference type="SUPFAM" id="SSF55729">
    <property type="entry name" value="Acyl-CoA N-acyltransferases (Nat)"/>
    <property type="match status" value="1"/>
</dbReference>
<dbReference type="InterPro" id="IPR000182">
    <property type="entry name" value="GNAT_dom"/>
</dbReference>
<evidence type="ECO:0000259" key="3">
    <source>
        <dbReference type="PROSITE" id="PS51186"/>
    </source>
</evidence>
<dbReference type="Pfam" id="PF00583">
    <property type="entry name" value="Acetyltransf_1"/>
    <property type="match status" value="1"/>
</dbReference>
<feature type="domain" description="N-acetyltransferase" evidence="3">
    <location>
        <begin position="1"/>
        <end position="146"/>
    </location>
</feature>
<proteinExistence type="predicted"/>
<reference evidence="4 5" key="1">
    <citation type="submission" date="2020-08" db="EMBL/GenBank/DDBJ databases">
        <title>Genomic Encyclopedia of Type Strains, Phase IV (KMG-IV): sequencing the most valuable type-strain genomes for metagenomic binning, comparative biology and taxonomic classification.</title>
        <authorList>
            <person name="Goeker M."/>
        </authorList>
    </citation>
    <scope>NUCLEOTIDE SEQUENCE [LARGE SCALE GENOMIC DNA]</scope>
    <source>
        <strain evidence="4 5">DSM 106739</strain>
    </source>
</reference>
<keyword evidence="5" id="KW-1185">Reference proteome</keyword>
<dbReference type="InterPro" id="IPR050832">
    <property type="entry name" value="Bact_Acetyltransf"/>
</dbReference>
<dbReference type="Gene3D" id="3.40.630.30">
    <property type="match status" value="1"/>
</dbReference>
<dbReference type="AlphaFoldDB" id="A0A840BS32"/>
<keyword evidence="1 4" id="KW-0808">Transferase</keyword>
<evidence type="ECO:0000256" key="2">
    <source>
        <dbReference type="ARBA" id="ARBA00023315"/>
    </source>
</evidence>
<dbReference type="EMBL" id="JACIET010000002">
    <property type="protein sequence ID" value="MBB4013197.1"/>
    <property type="molecule type" value="Genomic_DNA"/>
</dbReference>
<evidence type="ECO:0000313" key="5">
    <source>
        <dbReference type="Proteomes" id="UP000561045"/>
    </source>
</evidence>
<gene>
    <name evidence="4" type="ORF">GGR36_002543</name>
</gene>
<sequence>MQTRPITAAHIPQLVPIFIEIFNAPPWHDGWTPEVATERFESLVANPNFRGFAIWENDVPLGFALGARERWHDGWFFALREMCVARARQGEGIGRRLIEAMCEDLREEGISSINLQTGENAPGHAFYARLGFSEMPLVTMSKLLGS</sequence>
<evidence type="ECO:0000256" key="1">
    <source>
        <dbReference type="ARBA" id="ARBA00022679"/>
    </source>
</evidence>
<dbReference type="RefSeq" id="WP_183635105.1">
    <property type="nucleotide sequence ID" value="NZ_BAABLE010000005.1"/>
</dbReference>
<comment type="caution">
    <text evidence="4">The sequence shown here is derived from an EMBL/GenBank/DDBJ whole genome shotgun (WGS) entry which is preliminary data.</text>
</comment>
<dbReference type="PANTHER" id="PTHR43877">
    <property type="entry name" value="AMINOALKYLPHOSPHONATE N-ACETYLTRANSFERASE-RELATED-RELATED"/>
    <property type="match status" value="1"/>
</dbReference>
<dbReference type="Proteomes" id="UP000561045">
    <property type="component" value="Unassembled WGS sequence"/>
</dbReference>
<dbReference type="InterPro" id="IPR016181">
    <property type="entry name" value="Acyl_CoA_acyltransferase"/>
</dbReference>
<dbReference type="PROSITE" id="PS51186">
    <property type="entry name" value="GNAT"/>
    <property type="match status" value="1"/>
</dbReference>
<accession>A0A840BS32</accession>
<dbReference type="CDD" id="cd04301">
    <property type="entry name" value="NAT_SF"/>
    <property type="match status" value="1"/>
</dbReference>
<organism evidence="4 5">
    <name type="scientific">Niveibacterium umoris</name>
    <dbReference type="NCBI Taxonomy" id="1193620"/>
    <lineage>
        <taxon>Bacteria</taxon>
        <taxon>Pseudomonadati</taxon>
        <taxon>Pseudomonadota</taxon>
        <taxon>Betaproteobacteria</taxon>
        <taxon>Rhodocyclales</taxon>
        <taxon>Rhodocyclaceae</taxon>
        <taxon>Niveibacterium</taxon>
    </lineage>
</organism>
<name>A0A840BS32_9RHOO</name>
<keyword evidence="2" id="KW-0012">Acyltransferase</keyword>
<protein>
    <submittedName>
        <fullName evidence="4">GNAT superfamily N-acetyltransferase</fullName>
    </submittedName>
</protein>